<organism evidence="2">
    <name type="scientific">Skeletonema marinoi</name>
    <dbReference type="NCBI Taxonomy" id="267567"/>
    <lineage>
        <taxon>Eukaryota</taxon>
        <taxon>Sar</taxon>
        <taxon>Stramenopiles</taxon>
        <taxon>Ochrophyta</taxon>
        <taxon>Bacillariophyta</taxon>
        <taxon>Coscinodiscophyceae</taxon>
        <taxon>Thalassiosirophycidae</taxon>
        <taxon>Thalassiosirales</taxon>
        <taxon>Skeletonemataceae</taxon>
        <taxon>Skeletonema</taxon>
        <taxon>Skeletonema marinoi-dohrnii complex</taxon>
    </lineage>
</organism>
<feature type="coiled-coil region" evidence="1">
    <location>
        <begin position="111"/>
        <end position="145"/>
    </location>
</feature>
<reference evidence="2" key="1">
    <citation type="submission" date="2021-01" db="EMBL/GenBank/DDBJ databases">
        <authorList>
            <person name="Corre E."/>
            <person name="Pelletier E."/>
            <person name="Niang G."/>
            <person name="Scheremetjew M."/>
            <person name="Finn R."/>
            <person name="Kale V."/>
            <person name="Holt S."/>
            <person name="Cochrane G."/>
            <person name="Meng A."/>
            <person name="Brown T."/>
            <person name="Cohen L."/>
        </authorList>
    </citation>
    <scope>NUCLEOTIDE SEQUENCE</scope>
    <source>
        <strain evidence="2">SM1012Den-03</strain>
    </source>
</reference>
<sequence length="425" mass="48407">MTKMEEGKQSAAAMFQRGKNNNNKRKLNFLQNPGAENGFHAAAAESDNQHHLTMEAILHRYNSLAQTHYADTKRRHIESSQRTLQNSQRLQQLTNLQKMASETHALATNLLRSEQNLYRENQRERQDIEKELKKAEQEKALAEDFLSKIGSFTGNKSMNVMEDLHVDNEKGTIGGVPRKFLDLSHFPKLRKGGEVYKSEDEDIIGCVHQENNKKRRHIIDCTEEDAQNQKMNLEESCCSARDPFTSPIPRGFSSQAMETTSDAWMKKNTKRIYITDASLAHVNGTYIQEVGCCYNNGPVFVLAGPPRKFMGFDCSVVLRRESISPEEYQSLSRDVVIHFKDDGAGTPHFIWKIGLAPAHRVTHSRMIGYYFAHEDPREHAAVMSSMDLMGEDDDSCYFEPPVDGWRVFHESGQGRTSGLKVNYEE</sequence>
<keyword evidence="1" id="KW-0175">Coiled coil</keyword>
<proteinExistence type="predicted"/>
<name>A0A7S2L082_9STRA</name>
<gene>
    <name evidence="2" type="ORF">SMAR0320_LOCUS7351</name>
</gene>
<evidence type="ECO:0000256" key="1">
    <source>
        <dbReference type="SAM" id="Coils"/>
    </source>
</evidence>
<accession>A0A7S2L082</accession>
<protein>
    <submittedName>
        <fullName evidence="2">Uncharacterized protein</fullName>
    </submittedName>
</protein>
<dbReference type="EMBL" id="HBGZ01010271">
    <property type="protein sequence ID" value="CAD9592093.1"/>
    <property type="molecule type" value="Transcribed_RNA"/>
</dbReference>
<evidence type="ECO:0000313" key="2">
    <source>
        <dbReference type="EMBL" id="CAD9592093.1"/>
    </source>
</evidence>
<dbReference type="AlphaFoldDB" id="A0A7S2L082"/>